<dbReference type="Proteomes" id="UP001595765">
    <property type="component" value="Unassembled WGS sequence"/>
</dbReference>
<evidence type="ECO:0000259" key="1">
    <source>
        <dbReference type="SMART" id="SM00824"/>
    </source>
</evidence>
<keyword evidence="3" id="KW-1185">Reference proteome</keyword>
<dbReference type="SMART" id="SM00824">
    <property type="entry name" value="PKS_TE"/>
    <property type="match status" value="1"/>
</dbReference>
<reference evidence="3" key="1">
    <citation type="journal article" date="2019" name="Int. J. Syst. Evol. Microbiol.">
        <title>The Global Catalogue of Microorganisms (GCM) 10K type strain sequencing project: providing services to taxonomists for standard genome sequencing and annotation.</title>
        <authorList>
            <consortium name="The Broad Institute Genomics Platform"/>
            <consortium name="The Broad Institute Genome Sequencing Center for Infectious Disease"/>
            <person name="Wu L."/>
            <person name="Ma J."/>
        </authorList>
    </citation>
    <scope>NUCLEOTIDE SEQUENCE [LARGE SCALE GENOMIC DNA]</scope>
    <source>
        <strain evidence="3">CGMCC 4.7237</strain>
    </source>
</reference>
<gene>
    <name evidence="2" type="ORF">ACFO3J_01090</name>
</gene>
<dbReference type="InterPro" id="IPR001031">
    <property type="entry name" value="Thioesterase"/>
</dbReference>
<dbReference type="SUPFAM" id="SSF53474">
    <property type="entry name" value="alpha/beta-Hydrolases"/>
    <property type="match status" value="1"/>
</dbReference>
<dbReference type="Pfam" id="PF00975">
    <property type="entry name" value="Thioesterase"/>
    <property type="match status" value="1"/>
</dbReference>
<name>A0ABV8HIF7_9ACTN</name>
<organism evidence="2 3">
    <name type="scientific">Streptomyces polygonati</name>
    <dbReference type="NCBI Taxonomy" id="1617087"/>
    <lineage>
        <taxon>Bacteria</taxon>
        <taxon>Bacillati</taxon>
        <taxon>Actinomycetota</taxon>
        <taxon>Actinomycetes</taxon>
        <taxon>Kitasatosporales</taxon>
        <taxon>Streptomycetaceae</taxon>
        <taxon>Streptomyces</taxon>
    </lineage>
</organism>
<dbReference type="InterPro" id="IPR020802">
    <property type="entry name" value="TesA-like"/>
</dbReference>
<feature type="domain" description="Thioesterase TesA-like" evidence="1">
    <location>
        <begin position="25"/>
        <end position="285"/>
    </location>
</feature>
<protein>
    <submittedName>
        <fullName evidence="2">Thioesterase domain-containing protein</fullName>
    </submittedName>
</protein>
<sequence>MPTRPRITPRVVHRFREAGPAGHTVFVVHPGALPATVHRTLAAALPEGTGLTVLDLSALPEYWEPALTGDQPSTTVDDLAARLLELLLAEVAGGSFALAGWSFGGVVAHTMTTLPAAGRLPGRLVLLDSIAPTEAYTPAEDDLDQPMLLDWFAMYLGAKRGRQLPGAPDRYAGHSPESGLAAVLEASVGAGALPADTSLPGLRKLYDTFVDGLLRNNRLTAAHRPRPAALPLVLLKAERSLIHGDPDLGWPELAARGLTVLPCPGDHYTMLSRSDSAAVIAHALLADAPDGVPAPRTTGEELSAARP</sequence>
<dbReference type="Gene3D" id="3.40.50.1820">
    <property type="entry name" value="alpha/beta hydrolase"/>
    <property type="match status" value="1"/>
</dbReference>
<dbReference type="RefSeq" id="WP_386424920.1">
    <property type="nucleotide sequence ID" value="NZ_JBHSBB010000001.1"/>
</dbReference>
<evidence type="ECO:0000313" key="2">
    <source>
        <dbReference type="EMBL" id="MFC4030061.1"/>
    </source>
</evidence>
<dbReference type="InterPro" id="IPR029058">
    <property type="entry name" value="AB_hydrolase_fold"/>
</dbReference>
<proteinExistence type="predicted"/>
<evidence type="ECO:0000313" key="3">
    <source>
        <dbReference type="Proteomes" id="UP001595765"/>
    </source>
</evidence>
<accession>A0ABV8HIF7</accession>
<comment type="caution">
    <text evidence="2">The sequence shown here is derived from an EMBL/GenBank/DDBJ whole genome shotgun (WGS) entry which is preliminary data.</text>
</comment>
<dbReference type="EMBL" id="JBHSBB010000001">
    <property type="protein sequence ID" value="MFC4030061.1"/>
    <property type="molecule type" value="Genomic_DNA"/>
</dbReference>